<name>A0A2A3YKA5_9MICO</name>
<protein>
    <recommendedName>
        <fullName evidence="4">Acyltransferase 3 domain-containing protein</fullName>
    </recommendedName>
</protein>
<sequence>MLLLVLPAAHGLVLSRLVTLTGVLRMIGVFARFYRPSRWTAPLEAVGRDSLIYYLSHYPFMIGATALLAAVGVAWGPAHLVVCCAAAIAVGMVLARFRNSPAIGLLFAAPAPYLPARPSDRSRA</sequence>
<keyword evidence="1" id="KW-1133">Transmembrane helix</keyword>
<proteinExistence type="predicted"/>
<keyword evidence="1" id="KW-0812">Transmembrane</keyword>
<dbReference type="AlphaFoldDB" id="A0A2A3YKA5"/>
<keyword evidence="1" id="KW-0472">Membrane</keyword>
<evidence type="ECO:0000313" key="3">
    <source>
        <dbReference type="Proteomes" id="UP000218598"/>
    </source>
</evidence>
<organism evidence="2 3">
    <name type="scientific">Brachybacterium alimentarium</name>
    <dbReference type="NCBI Taxonomy" id="47845"/>
    <lineage>
        <taxon>Bacteria</taxon>
        <taxon>Bacillati</taxon>
        <taxon>Actinomycetota</taxon>
        <taxon>Actinomycetes</taxon>
        <taxon>Micrococcales</taxon>
        <taxon>Dermabacteraceae</taxon>
        <taxon>Brachybacterium</taxon>
    </lineage>
</organism>
<dbReference type="EMBL" id="NRGR01000012">
    <property type="protein sequence ID" value="PCC39737.1"/>
    <property type="molecule type" value="Genomic_DNA"/>
</dbReference>
<feature type="transmembrane region" description="Helical" evidence="1">
    <location>
        <begin position="12"/>
        <end position="31"/>
    </location>
</feature>
<evidence type="ECO:0008006" key="4">
    <source>
        <dbReference type="Google" id="ProtNLM"/>
    </source>
</evidence>
<evidence type="ECO:0000256" key="1">
    <source>
        <dbReference type="SAM" id="Phobius"/>
    </source>
</evidence>
<gene>
    <name evidence="2" type="ORF">CIK66_07080</name>
</gene>
<keyword evidence="3" id="KW-1185">Reference proteome</keyword>
<accession>A0A2A3YKA5</accession>
<evidence type="ECO:0000313" key="2">
    <source>
        <dbReference type="EMBL" id="PCC39737.1"/>
    </source>
</evidence>
<dbReference type="Proteomes" id="UP000218598">
    <property type="component" value="Unassembled WGS sequence"/>
</dbReference>
<feature type="transmembrane region" description="Helical" evidence="1">
    <location>
        <begin position="51"/>
        <end position="72"/>
    </location>
</feature>
<feature type="transmembrane region" description="Helical" evidence="1">
    <location>
        <begin position="78"/>
        <end position="97"/>
    </location>
</feature>
<comment type="caution">
    <text evidence="2">The sequence shown here is derived from an EMBL/GenBank/DDBJ whole genome shotgun (WGS) entry which is preliminary data.</text>
</comment>
<reference evidence="2 3" key="1">
    <citation type="journal article" date="2017" name="Elife">
        <title>Extensive horizontal gene transfer in cheese-associated bacteria.</title>
        <authorList>
            <person name="Bonham K.S."/>
            <person name="Wolfe B.E."/>
            <person name="Dutton R.J."/>
        </authorList>
    </citation>
    <scope>NUCLEOTIDE SEQUENCE [LARGE SCALE GENOMIC DNA]</scope>
    <source>
        <strain evidence="2 3">341_9</strain>
    </source>
</reference>